<keyword evidence="4" id="KW-1185">Reference proteome</keyword>
<keyword evidence="2" id="KW-0732">Signal</keyword>
<sequence length="172" mass="17690">MNAIPRVLAGTAVVLAAVLTTAPLTAGIADFVLNPGGSPDKRPGAQAVAGEHDDEDAGTTDAPVADAAFALRRTEAARSTALRTTGKGPRTTEPLEGRTLIPAREATRATPSAVTAEAHEVVSAEARIAALAADLRAGVEAGEMSEEDAARVLDDLAGYIRGERTWPERDIA</sequence>
<feature type="chain" id="PRO_5039027886" evidence="2">
    <location>
        <begin position="27"/>
        <end position="172"/>
    </location>
</feature>
<name>A0A366IPY8_9MICO</name>
<evidence type="ECO:0000256" key="1">
    <source>
        <dbReference type="SAM" id="MobiDB-lite"/>
    </source>
</evidence>
<accession>A0A366IPY8</accession>
<dbReference type="RefSeq" id="WP_113902634.1">
    <property type="nucleotide sequence ID" value="NZ_QNSB01000001.1"/>
</dbReference>
<reference evidence="3 4" key="1">
    <citation type="submission" date="2018-06" db="EMBL/GenBank/DDBJ databases">
        <title>Freshwater and sediment microbial communities from various areas in North America, analyzing microbe dynamics in response to fracking.</title>
        <authorList>
            <person name="Lamendella R."/>
        </authorList>
    </citation>
    <scope>NUCLEOTIDE SEQUENCE [LARGE SCALE GENOMIC DNA]</scope>
    <source>
        <strain evidence="3 4">3b_TX</strain>
    </source>
</reference>
<proteinExistence type="predicted"/>
<dbReference type="EMBL" id="QNSB01000001">
    <property type="protein sequence ID" value="RBP74582.1"/>
    <property type="molecule type" value="Genomic_DNA"/>
</dbReference>
<evidence type="ECO:0000256" key="2">
    <source>
        <dbReference type="SAM" id="SignalP"/>
    </source>
</evidence>
<protein>
    <submittedName>
        <fullName evidence="3">Uncharacterized protein</fullName>
    </submittedName>
</protein>
<feature type="region of interest" description="Disordered" evidence="1">
    <location>
        <begin position="76"/>
        <end position="111"/>
    </location>
</feature>
<gene>
    <name evidence="3" type="ORF">DFO65_101304</name>
</gene>
<feature type="signal peptide" evidence="2">
    <location>
        <begin position="1"/>
        <end position="26"/>
    </location>
</feature>
<evidence type="ECO:0000313" key="4">
    <source>
        <dbReference type="Proteomes" id="UP000253509"/>
    </source>
</evidence>
<dbReference type="Proteomes" id="UP000253509">
    <property type="component" value="Unassembled WGS sequence"/>
</dbReference>
<comment type="caution">
    <text evidence="3">The sequence shown here is derived from an EMBL/GenBank/DDBJ whole genome shotgun (WGS) entry which is preliminary data.</text>
</comment>
<organism evidence="3 4">
    <name type="scientific">Brevibacterium celere</name>
    <dbReference type="NCBI Taxonomy" id="225845"/>
    <lineage>
        <taxon>Bacteria</taxon>
        <taxon>Bacillati</taxon>
        <taxon>Actinomycetota</taxon>
        <taxon>Actinomycetes</taxon>
        <taxon>Micrococcales</taxon>
        <taxon>Brevibacteriaceae</taxon>
        <taxon>Brevibacterium</taxon>
    </lineage>
</organism>
<feature type="region of interest" description="Disordered" evidence="1">
    <location>
        <begin position="37"/>
        <end position="63"/>
    </location>
</feature>
<evidence type="ECO:0000313" key="3">
    <source>
        <dbReference type="EMBL" id="RBP74582.1"/>
    </source>
</evidence>
<dbReference type="AlphaFoldDB" id="A0A366IPY8"/>